<reference evidence="2" key="1">
    <citation type="submission" date="2018-06" db="EMBL/GenBank/DDBJ databases">
        <authorList>
            <person name="Helene L.C."/>
            <person name="Dall'Agnol R."/>
            <person name="Delamuta J.R."/>
            <person name="Hungria M."/>
        </authorList>
    </citation>
    <scope>NUCLEOTIDE SEQUENCE [LARGE SCALE GENOMIC DNA]</scope>
    <source>
        <strain evidence="2">AC99b</strain>
    </source>
</reference>
<dbReference type="RefSeq" id="WP_112101526.1">
    <property type="nucleotide sequence ID" value="NZ_QMBP01000027.1"/>
</dbReference>
<dbReference type="Proteomes" id="UP000251558">
    <property type="component" value="Unassembled WGS sequence"/>
</dbReference>
<comment type="caution">
    <text evidence="1">The sequence shown here is derived from an EMBL/GenBank/DDBJ whole genome shotgun (WGS) entry which is preliminary data.</text>
</comment>
<dbReference type="EMBL" id="QMBP01000027">
    <property type="protein sequence ID" value="RAZ83191.1"/>
    <property type="molecule type" value="Genomic_DNA"/>
</dbReference>
<gene>
    <name evidence="1" type="ORF">DPM33_32940</name>
</gene>
<dbReference type="AlphaFoldDB" id="A0A330H3K8"/>
<dbReference type="InterPro" id="IPR012334">
    <property type="entry name" value="Pectin_lyas_fold"/>
</dbReference>
<accession>A0A330H3K8</accession>
<sequence length="792" mass="79808">MVDLAASVWRDFTTDGVPSSGNWTPYKSKIRQWGTWLEGIITAFTSNGGLIYTSLAAMNADLAHGANSSAWVVGDATVANNGVYQKLGASGAGSWSRVADLPYSFIKASNAGTGSANAIVATTAIPLPANDGATLIALNITTNNTGAATVAFNGATALPIKTNSGSDVQANYLVAGAIVAGYVSVGTFRLLSDVASAADRAAAETAATNAAASAAAAAASAGSINLPSPAASTFLQRNAGNSAYVTQTAAQVRATLLAAGLIANADVFDPAGNAANGISAAKLFFLNLGANAVARLVSAKLDRVVELEDFGGKGDDSTDNLTAFQYANTYLVANGGGVIRLRRGGIYRLSAAVTLGNAVSVLGDHYASIIKTTSATADMLILGGNCVVRGVTFATTVTRTGGRAIGIDSVGQVLVYENLFNGHYIGIQTTGPCSLIWIRDNSIYKSANATSFGIQIGGGAGAVGNDFFIRDNFIRGAASGTQGYAGIDIRQSGGTYTSGNSILWCGSAYLIDPQNTQTVTWTFSIGDTCDTSTYGFCIAPAAGGSIKGTFIDGPWASTCTNNGIIVGSLGNIDGTDINNPRVFNNQQVGINVTGGAFLNINGGMVAGNSGASSGTYSGILVAAGISDFSIIGVQSGAGVGFGASHKYGIEIAAGASNNYIVMGCRLRANISGGVSDGGTGSTKQVGGNAPDIGGLDRVAPTTTNVDLTVASSVTDIIVTKGSTCTITLPSAATFPGRRITIRTTVAFTTVSASSNVLPLAGGAAGTAILAATAGKWADLISDGTNWLIHRAN</sequence>
<evidence type="ECO:0000313" key="2">
    <source>
        <dbReference type="Proteomes" id="UP000251558"/>
    </source>
</evidence>
<organism evidence="1 2">
    <name type="scientific">Mesorhizobium hawassense</name>
    <dbReference type="NCBI Taxonomy" id="1209954"/>
    <lineage>
        <taxon>Bacteria</taxon>
        <taxon>Pseudomonadati</taxon>
        <taxon>Pseudomonadota</taxon>
        <taxon>Alphaproteobacteria</taxon>
        <taxon>Hyphomicrobiales</taxon>
        <taxon>Phyllobacteriaceae</taxon>
        <taxon>Mesorhizobium</taxon>
    </lineage>
</organism>
<protein>
    <submittedName>
        <fullName evidence="1">Uncharacterized protein</fullName>
    </submittedName>
</protein>
<dbReference type="InterPro" id="IPR011050">
    <property type="entry name" value="Pectin_lyase_fold/virulence"/>
</dbReference>
<reference evidence="1 2" key="2">
    <citation type="submission" date="2018-07" db="EMBL/GenBank/DDBJ databases">
        <title>Diversity of Mesorhizobium strains in Brazil.</title>
        <authorList>
            <person name="Helene L.C.F."/>
            <person name="Dall'Agnol R."/>
            <person name="Delamuta J.R.M."/>
            <person name="Hungria M."/>
        </authorList>
    </citation>
    <scope>NUCLEOTIDE SEQUENCE [LARGE SCALE GENOMIC DNA]</scope>
    <source>
        <strain evidence="1 2">AC99b</strain>
    </source>
</reference>
<name>A0A330H3K8_9HYPH</name>
<keyword evidence="2" id="KW-1185">Reference proteome</keyword>
<proteinExistence type="predicted"/>
<dbReference type="SUPFAM" id="SSF51126">
    <property type="entry name" value="Pectin lyase-like"/>
    <property type="match status" value="1"/>
</dbReference>
<evidence type="ECO:0000313" key="1">
    <source>
        <dbReference type="EMBL" id="RAZ83191.1"/>
    </source>
</evidence>
<dbReference type="Gene3D" id="2.160.20.10">
    <property type="entry name" value="Single-stranded right-handed beta-helix, Pectin lyase-like"/>
    <property type="match status" value="1"/>
</dbReference>
<dbReference type="OrthoDB" id="7779280at2"/>